<dbReference type="InterPro" id="IPR003594">
    <property type="entry name" value="HATPase_dom"/>
</dbReference>
<keyword evidence="9" id="KW-0902">Two-component regulatory system</keyword>
<evidence type="ECO:0000259" key="13">
    <source>
        <dbReference type="PROSITE" id="PS50885"/>
    </source>
</evidence>
<dbReference type="InterPro" id="IPR003661">
    <property type="entry name" value="HisK_dim/P_dom"/>
</dbReference>
<comment type="catalytic activity">
    <reaction evidence="1">
        <text>ATP + protein L-histidine = ADP + protein N-phospho-L-histidine.</text>
        <dbReference type="EC" id="2.7.13.3"/>
    </reaction>
</comment>
<keyword evidence="5" id="KW-0808">Transferase</keyword>
<evidence type="ECO:0000256" key="7">
    <source>
        <dbReference type="ARBA" id="ARBA00022777"/>
    </source>
</evidence>
<dbReference type="SMART" id="SM00388">
    <property type="entry name" value="HisKA"/>
    <property type="match status" value="1"/>
</dbReference>
<gene>
    <name evidence="14" type="ORF">H9640_10520</name>
</gene>
<keyword evidence="7" id="KW-0418">Kinase</keyword>
<feature type="region of interest" description="Disordered" evidence="10">
    <location>
        <begin position="1"/>
        <end position="68"/>
    </location>
</feature>
<dbReference type="Pfam" id="PF00672">
    <property type="entry name" value="HAMP"/>
    <property type="match status" value="1"/>
</dbReference>
<keyword evidence="4" id="KW-0597">Phosphoprotein</keyword>
<reference evidence="14 15" key="1">
    <citation type="submission" date="2020-08" db="EMBL/GenBank/DDBJ databases">
        <title>A Genomic Blueprint of the Chicken Gut Microbiome.</title>
        <authorList>
            <person name="Gilroy R."/>
            <person name="Ravi A."/>
            <person name="Getino M."/>
            <person name="Pursley I."/>
            <person name="Horton D.L."/>
            <person name="Alikhan N.-F."/>
            <person name="Baker D."/>
            <person name="Gharbi K."/>
            <person name="Hall N."/>
            <person name="Watson M."/>
            <person name="Adriaenssens E.M."/>
            <person name="Foster-Nyarko E."/>
            <person name="Jarju S."/>
            <person name="Secka A."/>
            <person name="Antonio M."/>
            <person name="Oren A."/>
            <person name="Chaudhuri R."/>
            <person name="La Ragione R.M."/>
            <person name="Hildebrand F."/>
            <person name="Pallen M.J."/>
        </authorList>
    </citation>
    <scope>NUCLEOTIDE SEQUENCE [LARGE SCALE GENOMIC DNA]</scope>
    <source>
        <strain evidence="14 15">Sa2CUA8</strain>
    </source>
</reference>
<proteinExistence type="predicted"/>
<keyword evidence="8 11" id="KW-1133">Transmembrane helix</keyword>
<dbReference type="EMBL" id="JACSQE010000007">
    <property type="protein sequence ID" value="MBD7998985.1"/>
    <property type="molecule type" value="Genomic_DNA"/>
</dbReference>
<dbReference type="InterPro" id="IPR036097">
    <property type="entry name" value="HisK_dim/P_sf"/>
</dbReference>
<evidence type="ECO:0000259" key="12">
    <source>
        <dbReference type="PROSITE" id="PS50109"/>
    </source>
</evidence>
<dbReference type="SUPFAM" id="SSF158472">
    <property type="entry name" value="HAMP domain-like"/>
    <property type="match status" value="1"/>
</dbReference>
<dbReference type="PROSITE" id="PS50109">
    <property type="entry name" value="HIS_KIN"/>
    <property type="match status" value="1"/>
</dbReference>
<evidence type="ECO:0000256" key="4">
    <source>
        <dbReference type="ARBA" id="ARBA00022553"/>
    </source>
</evidence>
<dbReference type="PANTHER" id="PTHR43304:SF1">
    <property type="entry name" value="PAC DOMAIN-CONTAINING PROTEIN"/>
    <property type="match status" value="1"/>
</dbReference>
<protein>
    <recommendedName>
        <fullName evidence="3">histidine kinase</fullName>
        <ecNumber evidence="3">2.7.13.3</ecNumber>
    </recommendedName>
</protein>
<feature type="transmembrane region" description="Helical" evidence="11">
    <location>
        <begin position="245"/>
        <end position="269"/>
    </location>
</feature>
<dbReference type="Gene3D" id="3.30.565.10">
    <property type="entry name" value="Histidine kinase-like ATPase, C-terminal domain"/>
    <property type="match status" value="1"/>
</dbReference>
<keyword evidence="15" id="KW-1185">Reference proteome</keyword>
<dbReference type="SUPFAM" id="SSF47384">
    <property type="entry name" value="Homodimeric domain of signal transducing histidine kinase"/>
    <property type="match status" value="1"/>
</dbReference>
<organism evidence="14 15">
    <name type="scientific">Oerskovia gallyi</name>
    <dbReference type="NCBI Taxonomy" id="2762226"/>
    <lineage>
        <taxon>Bacteria</taxon>
        <taxon>Bacillati</taxon>
        <taxon>Actinomycetota</taxon>
        <taxon>Actinomycetes</taxon>
        <taxon>Micrococcales</taxon>
        <taxon>Cellulomonadaceae</taxon>
        <taxon>Oerskovia</taxon>
    </lineage>
</organism>
<keyword evidence="11" id="KW-0472">Membrane</keyword>
<evidence type="ECO:0000256" key="11">
    <source>
        <dbReference type="SAM" id="Phobius"/>
    </source>
</evidence>
<feature type="domain" description="Histidine kinase" evidence="12">
    <location>
        <begin position="362"/>
        <end position="576"/>
    </location>
</feature>
<evidence type="ECO:0000313" key="15">
    <source>
        <dbReference type="Proteomes" id="UP000633601"/>
    </source>
</evidence>
<evidence type="ECO:0000256" key="9">
    <source>
        <dbReference type="ARBA" id="ARBA00023012"/>
    </source>
</evidence>
<evidence type="ECO:0000256" key="8">
    <source>
        <dbReference type="ARBA" id="ARBA00022989"/>
    </source>
</evidence>
<evidence type="ECO:0000256" key="2">
    <source>
        <dbReference type="ARBA" id="ARBA00004236"/>
    </source>
</evidence>
<dbReference type="InterPro" id="IPR036890">
    <property type="entry name" value="HATPase_C_sf"/>
</dbReference>
<name>A0ABR8V2U1_9CELL</name>
<dbReference type="InterPro" id="IPR007891">
    <property type="entry name" value="CHASE3"/>
</dbReference>
<dbReference type="CDD" id="cd00082">
    <property type="entry name" value="HisKA"/>
    <property type="match status" value="1"/>
</dbReference>
<evidence type="ECO:0000313" key="14">
    <source>
        <dbReference type="EMBL" id="MBD7998985.1"/>
    </source>
</evidence>
<dbReference type="Pfam" id="PF00512">
    <property type="entry name" value="HisKA"/>
    <property type="match status" value="1"/>
</dbReference>
<accession>A0ABR8V2U1</accession>
<comment type="caution">
    <text evidence="14">The sequence shown here is derived from an EMBL/GenBank/DDBJ whole genome shotgun (WGS) entry which is preliminary data.</text>
</comment>
<dbReference type="SMART" id="SM00304">
    <property type="entry name" value="HAMP"/>
    <property type="match status" value="1"/>
</dbReference>
<evidence type="ECO:0000256" key="1">
    <source>
        <dbReference type="ARBA" id="ARBA00000085"/>
    </source>
</evidence>
<dbReference type="InterPro" id="IPR003660">
    <property type="entry name" value="HAMP_dom"/>
</dbReference>
<feature type="domain" description="HAMP" evidence="13">
    <location>
        <begin position="274"/>
        <end position="326"/>
    </location>
</feature>
<dbReference type="Pfam" id="PF02518">
    <property type="entry name" value="HATPase_c"/>
    <property type="match status" value="1"/>
</dbReference>
<evidence type="ECO:0000256" key="5">
    <source>
        <dbReference type="ARBA" id="ARBA00022679"/>
    </source>
</evidence>
<dbReference type="PRINTS" id="PR00344">
    <property type="entry name" value="BCTRLSENSOR"/>
</dbReference>
<evidence type="ECO:0000256" key="3">
    <source>
        <dbReference type="ARBA" id="ARBA00012438"/>
    </source>
</evidence>
<dbReference type="SUPFAM" id="SSF55874">
    <property type="entry name" value="ATPase domain of HSP90 chaperone/DNA topoisomerase II/histidine kinase"/>
    <property type="match status" value="1"/>
</dbReference>
<dbReference type="SMART" id="SM00387">
    <property type="entry name" value="HATPase_c"/>
    <property type="match status" value="1"/>
</dbReference>
<keyword evidence="6 11" id="KW-0812">Transmembrane</keyword>
<dbReference type="Pfam" id="PF05227">
    <property type="entry name" value="CHASE3"/>
    <property type="match status" value="1"/>
</dbReference>
<dbReference type="EC" id="2.7.13.3" evidence="3"/>
<dbReference type="Gene3D" id="6.10.340.10">
    <property type="match status" value="1"/>
</dbReference>
<feature type="transmembrane region" description="Helical" evidence="11">
    <location>
        <begin position="76"/>
        <end position="99"/>
    </location>
</feature>
<dbReference type="PANTHER" id="PTHR43304">
    <property type="entry name" value="PHYTOCHROME-LIKE PROTEIN CPH1"/>
    <property type="match status" value="1"/>
</dbReference>
<dbReference type="PROSITE" id="PS50885">
    <property type="entry name" value="HAMP"/>
    <property type="match status" value="1"/>
</dbReference>
<dbReference type="InterPro" id="IPR004358">
    <property type="entry name" value="Sig_transdc_His_kin-like_C"/>
</dbReference>
<evidence type="ECO:0000256" key="10">
    <source>
        <dbReference type="SAM" id="MobiDB-lite"/>
    </source>
</evidence>
<evidence type="ECO:0000256" key="6">
    <source>
        <dbReference type="ARBA" id="ARBA00022692"/>
    </source>
</evidence>
<dbReference type="Gene3D" id="1.10.287.130">
    <property type="match status" value="1"/>
</dbReference>
<dbReference type="Proteomes" id="UP000633601">
    <property type="component" value="Unassembled WGS sequence"/>
</dbReference>
<comment type="subcellular location">
    <subcellularLocation>
        <location evidence="2">Cell membrane</location>
    </subcellularLocation>
</comment>
<dbReference type="CDD" id="cd06225">
    <property type="entry name" value="HAMP"/>
    <property type="match status" value="1"/>
</dbReference>
<dbReference type="InterPro" id="IPR052162">
    <property type="entry name" value="Sensor_kinase/Photoreceptor"/>
</dbReference>
<dbReference type="InterPro" id="IPR005467">
    <property type="entry name" value="His_kinase_dom"/>
</dbReference>
<sequence>MGRPGPGHAGRADRDARRLRRVVAVSGPTSTGPVDAPGTAPLDAPAPERPAPEALDEATTTEPPTGPSLRRRLGRLLALAAAILLAVVCLSVVALVNVVRYQDEVTNPYFTAVTQADSAYVTLIDAESSVRGYLATGTALSLEAFERSLENEGAGAIHDDLTAERVTRSPQVATALDHATRAVQDWSSGYAVPMVEKVRQDGPDAVTTDERLEGARLFEQARTATREYISVLREVREEKVRSLEIWTQVLFGSVVVLVVAAILVGGFLWSVLKRWITDPVTTLAHQVRVVSDGNLRQPVAVQAPGEIGALAVDVEHMRRELVSQVAEIRSSHEEVEHSHEMLAAQAQELARSNRDLEQFAYVASHDLQEPLRKVASFTQLLQKRYGGQLDDRADQYIEFAVDGAKRMQRLIQDLLGFSRVGRTGTERGPVDLEKSFAVVLSDLEEKIATTGTSVTHDPLPTVRGERALLEQLFVNLVGNAIKFRDPERPPVVHVAVRSLDTAWEFAVSDNGIGIDAQYAERVFVIFQRLHPKDVYEGTGIGLALCKRIVEYHGGRIWIEQTPGGGTTVRFTIAHQYDPVGAAPSASSAG</sequence>